<dbReference type="Gramene" id="BGIOSGA028975-TA">
    <property type="protein sequence ID" value="BGIOSGA028975-PA"/>
    <property type="gene ID" value="BGIOSGA028975"/>
</dbReference>
<sequence length="602" mass="67286">MPELSDIMDVTLEELSEEHQQMVKAAADQFIKKCLLSFAKNRSGAPFLKSDLPRVLLPGQSDLTEEEERERFSGLLYKALGEAMTNHNAAFLNSFRHIMISIFGQHVDKSFEQIHGQLGGPTYFNVQAPVQKPHGKGNADETGASGTKDANGQPIRQDPQPALPKTRTYGDIALQRDLYGNGYSEFLDYNAIDALPNPGYVGAAGMPAGRPGSQDTNVDLMVQKMTDVLQNQFGLKPKNQGYMYSSPFPEWYQRVSLPNRVKIPTEFTKFSGQDDTSTVEHIARYLMQLGEASADEAFRIRYFPLSLTGSAFTWFASLPAQSICTWKDLEQKFHAHYYTGSTEKKLVDLTSLRQRSNETPTEFLRRFREIKGMCFSLNVPDDQLATSVKTKLTRESEIIIVKIGEPEGIGKAFEEKFKKFTDALIYRNSRSSFSISLTAFGALGFPFLVIDRGEMSAVKVNGDNLVHVQLQPHLDEPPGTIDAGNFLVGVHLINGLMEHVIDTSQEIFPERDKCACSQVFGHYYVIQSWLIGFTTENKSAQPHIQKGPVFNVSQRTIMHAGYHVDIGQGWSHWSVTKEKSIHAIGPEVTSCNQEIFILGCFG</sequence>
<reference evidence="3 4" key="1">
    <citation type="journal article" date="2005" name="PLoS Biol.">
        <title>The genomes of Oryza sativa: a history of duplications.</title>
        <authorList>
            <person name="Yu J."/>
            <person name="Wang J."/>
            <person name="Lin W."/>
            <person name="Li S."/>
            <person name="Li H."/>
            <person name="Zhou J."/>
            <person name="Ni P."/>
            <person name="Dong W."/>
            <person name="Hu S."/>
            <person name="Zeng C."/>
            <person name="Zhang J."/>
            <person name="Zhang Y."/>
            <person name="Li R."/>
            <person name="Xu Z."/>
            <person name="Li S."/>
            <person name="Li X."/>
            <person name="Zheng H."/>
            <person name="Cong L."/>
            <person name="Lin L."/>
            <person name="Yin J."/>
            <person name="Geng J."/>
            <person name="Li G."/>
            <person name="Shi J."/>
            <person name="Liu J."/>
            <person name="Lv H."/>
            <person name="Li J."/>
            <person name="Wang J."/>
            <person name="Deng Y."/>
            <person name="Ran L."/>
            <person name="Shi X."/>
            <person name="Wang X."/>
            <person name="Wu Q."/>
            <person name="Li C."/>
            <person name="Ren X."/>
            <person name="Wang J."/>
            <person name="Wang X."/>
            <person name="Li D."/>
            <person name="Liu D."/>
            <person name="Zhang X."/>
            <person name="Ji Z."/>
            <person name="Zhao W."/>
            <person name="Sun Y."/>
            <person name="Zhang Z."/>
            <person name="Bao J."/>
            <person name="Han Y."/>
            <person name="Dong L."/>
            <person name="Ji J."/>
            <person name="Chen P."/>
            <person name="Wu S."/>
            <person name="Liu J."/>
            <person name="Xiao Y."/>
            <person name="Bu D."/>
            <person name="Tan J."/>
            <person name="Yang L."/>
            <person name="Ye C."/>
            <person name="Zhang J."/>
            <person name="Xu J."/>
            <person name="Zhou Y."/>
            <person name="Yu Y."/>
            <person name="Zhang B."/>
            <person name="Zhuang S."/>
            <person name="Wei H."/>
            <person name="Liu B."/>
            <person name="Lei M."/>
            <person name="Yu H."/>
            <person name="Li Y."/>
            <person name="Xu H."/>
            <person name="Wei S."/>
            <person name="He X."/>
            <person name="Fang L."/>
            <person name="Zhang Z."/>
            <person name="Zhang Y."/>
            <person name="Huang X."/>
            <person name="Su Z."/>
            <person name="Tong W."/>
            <person name="Li J."/>
            <person name="Tong Z."/>
            <person name="Li S."/>
            <person name="Ye J."/>
            <person name="Wang L."/>
            <person name="Fang L."/>
            <person name="Lei T."/>
            <person name="Chen C."/>
            <person name="Chen H."/>
            <person name="Xu Z."/>
            <person name="Li H."/>
            <person name="Huang H."/>
            <person name="Zhang F."/>
            <person name="Xu H."/>
            <person name="Li N."/>
            <person name="Zhao C."/>
            <person name="Li S."/>
            <person name="Dong L."/>
            <person name="Huang Y."/>
            <person name="Li L."/>
            <person name="Xi Y."/>
            <person name="Qi Q."/>
            <person name="Li W."/>
            <person name="Zhang B."/>
            <person name="Hu W."/>
            <person name="Zhang Y."/>
            <person name="Tian X."/>
            <person name="Jiao Y."/>
            <person name="Liang X."/>
            <person name="Jin J."/>
            <person name="Gao L."/>
            <person name="Zheng W."/>
            <person name="Hao B."/>
            <person name="Liu S."/>
            <person name="Wang W."/>
            <person name="Yuan L."/>
            <person name="Cao M."/>
            <person name="McDermott J."/>
            <person name="Samudrala R."/>
            <person name="Wang J."/>
            <person name="Wong G.K."/>
            <person name="Yang H."/>
        </authorList>
    </citation>
    <scope>NUCLEOTIDE SEQUENCE [LARGE SCALE GENOMIC DNA]</scope>
    <source>
        <strain evidence="4">cv. 93-11</strain>
    </source>
</reference>
<protein>
    <recommendedName>
        <fullName evidence="2">Retrotransposon gag domain-containing protein</fullName>
    </recommendedName>
</protein>
<accession>A2YWW9</accession>
<organism evidence="3 4">
    <name type="scientific">Oryza sativa subsp. indica</name>
    <name type="common">Rice</name>
    <dbReference type="NCBI Taxonomy" id="39946"/>
    <lineage>
        <taxon>Eukaryota</taxon>
        <taxon>Viridiplantae</taxon>
        <taxon>Streptophyta</taxon>
        <taxon>Embryophyta</taxon>
        <taxon>Tracheophyta</taxon>
        <taxon>Spermatophyta</taxon>
        <taxon>Magnoliopsida</taxon>
        <taxon>Liliopsida</taxon>
        <taxon>Poales</taxon>
        <taxon>Poaceae</taxon>
        <taxon>BOP clade</taxon>
        <taxon>Oryzoideae</taxon>
        <taxon>Oryzeae</taxon>
        <taxon>Oryzinae</taxon>
        <taxon>Oryza</taxon>
        <taxon>Oryza sativa</taxon>
    </lineage>
</organism>
<feature type="region of interest" description="Disordered" evidence="1">
    <location>
        <begin position="128"/>
        <end position="166"/>
    </location>
</feature>
<keyword evidence="4" id="KW-1185">Reference proteome</keyword>
<name>A2YWW9_ORYSI</name>
<dbReference type="Proteomes" id="UP000007015">
    <property type="component" value="Chromosome 8"/>
</dbReference>
<dbReference type="Pfam" id="PF03732">
    <property type="entry name" value="Retrotrans_gag"/>
    <property type="match status" value="1"/>
</dbReference>
<dbReference type="HOGENOM" id="CLU_453742_0_0_1"/>
<dbReference type="PANTHER" id="PTHR33223">
    <property type="entry name" value="CCHC-TYPE DOMAIN-CONTAINING PROTEIN"/>
    <property type="match status" value="1"/>
</dbReference>
<evidence type="ECO:0000259" key="2">
    <source>
        <dbReference type="Pfam" id="PF03732"/>
    </source>
</evidence>
<proteinExistence type="predicted"/>
<gene>
    <name evidence="3" type="ORF">OsI_29831</name>
</gene>
<evidence type="ECO:0000313" key="3">
    <source>
        <dbReference type="EMBL" id="EAZ07580.1"/>
    </source>
</evidence>
<evidence type="ECO:0000313" key="4">
    <source>
        <dbReference type="Proteomes" id="UP000007015"/>
    </source>
</evidence>
<evidence type="ECO:0000256" key="1">
    <source>
        <dbReference type="SAM" id="MobiDB-lite"/>
    </source>
</evidence>
<dbReference type="EMBL" id="CM000133">
    <property type="protein sequence ID" value="EAZ07580.1"/>
    <property type="molecule type" value="Genomic_DNA"/>
</dbReference>
<dbReference type="PANTHER" id="PTHR33223:SF10">
    <property type="entry name" value="AMINOTRANSFERASE-LIKE PLANT MOBILE DOMAIN-CONTAINING PROTEIN"/>
    <property type="match status" value="1"/>
</dbReference>
<feature type="domain" description="Retrotransposon gag" evidence="2">
    <location>
        <begin position="302"/>
        <end position="376"/>
    </location>
</feature>
<dbReference type="AlphaFoldDB" id="A2YWW9"/>
<dbReference type="InterPro" id="IPR005162">
    <property type="entry name" value="Retrotrans_gag_dom"/>
</dbReference>
<dbReference type="STRING" id="39946.A2YWW9"/>